<dbReference type="EMBL" id="JACGCI010000129">
    <property type="protein sequence ID" value="KAF6744039.1"/>
    <property type="molecule type" value="Genomic_DNA"/>
</dbReference>
<feature type="non-terminal residue" evidence="1">
    <location>
        <position position="1"/>
    </location>
</feature>
<evidence type="ECO:0000313" key="1">
    <source>
        <dbReference type="EMBL" id="KAF6744039.1"/>
    </source>
</evidence>
<proteinExistence type="predicted"/>
<dbReference type="AlphaFoldDB" id="A0A8H6HBJ9"/>
<accession>A0A8H6HBJ9</accession>
<evidence type="ECO:0000313" key="2">
    <source>
        <dbReference type="Proteomes" id="UP000521943"/>
    </source>
</evidence>
<name>A0A8H6HBJ9_9AGAR</name>
<protein>
    <submittedName>
        <fullName evidence="1">Uncharacterized protein</fullName>
    </submittedName>
</protein>
<keyword evidence="2" id="KW-1185">Reference proteome</keyword>
<sequence>GQDDYAATDALAYFVTKLPVRAEEVLEDSGGRRTIPEGAFWVITSPNEKFIVVPPIGQRVVRALADGHYGFDDRSRYPQFYTSKTEYFACIPRYCKELEVLWTILTPSNCLPIPGIP</sequence>
<reference evidence="1 2" key="1">
    <citation type="submission" date="2020-07" db="EMBL/GenBank/DDBJ databases">
        <title>Comparative genomics of pyrophilous fungi reveals a link between fire events and developmental genes.</title>
        <authorList>
            <consortium name="DOE Joint Genome Institute"/>
            <person name="Steindorff A.S."/>
            <person name="Carver A."/>
            <person name="Calhoun S."/>
            <person name="Stillman K."/>
            <person name="Liu H."/>
            <person name="Lipzen A."/>
            <person name="Pangilinan J."/>
            <person name="Labutti K."/>
            <person name="Bruns T.D."/>
            <person name="Grigoriev I.V."/>
        </authorList>
    </citation>
    <scope>NUCLEOTIDE SEQUENCE [LARGE SCALE GENOMIC DNA]</scope>
    <source>
        <strain evidence="1 2">CBS 144469</strain>
    </source>
</reference>
<dbReference type="Proteomes" id="UP000521943">
    <property type="component" value="Unassembled WGS sequence"/>
</dbReference>
<organism evidence="1 2">
    <name type="scientific">Ephemerocybe angulata</name>
    <dbReference type="NCBI Taxonomy" id="980116"/>
    <lineage>
        <taxon>Eukaryota</taxon>
        <taxon>Fungi</taxon>
        <taxon>Dikarya</taxon>
        <taxon>Basidiomycota</taxon>
        <taxon>Agaricomycotina</taxon>
        <taxon>Agaricomycetes</taxon>
        <taxon>Agaricomycetidae</taxon>
        <taxon>Agaricales</taxon>
        <taxon>Agaricineae</taxon>
        <taxon>Psathyrellaceae</taxon>
        <taxon>Ephemerocybe</taxon>
    </lineage>
</organism>
<gene>
    <name evidence="1" type="ORF">DFP72DRAFT_757622</name>
</gene>
<feature type="non-terminal residue" evidence="1">
    <location>
        <position position="117"/>
    </location>
</feature>
<dbReference type="OrthoDB" id="2634326at2759"/>
<comment type="caution">
    <text evidence="1">The sequence shown here is derived from an EMBL/GenBank/DDBJ whole genome shotgun (WGS) entry which is preliminary data.</text>
</comment>